<dbReference type="Proteomes" id="UP001362999">
    <property type="component" value="Unassembled WGS sequence"/>
</dbReference>
<evidence type="ECO:0000313" key="1">
    <source>
        <dbReference type="EMBL" id="KAK7013312.1"/>
    </source>
</evidence>
<comment type="caution">
    <text evidence="1">The sequence shown here is derived from an EMBL/GenBank/DDBJ whole genome shotgun (WGS) entry which is preliminary data.</text>
</comment>
<sequence length="479" mass="52603">MGGSHGMYQCTLMGAFVAPKPMETVEKTQFSSWTSPLVEGVEGSNHRLHGRLYRLYRCAQALRPLGRFSADFMSSSTFKVLMRVGGGPQVVAARSGLRCFANPQHPPLVSPHLSRTIQTACLDDSRGRATYLDLRFPSIGHACVRWTSAAPPCARRKGFGAFAEVWTSSARIYMLTCVGSGYLWCGISSELRRHGVDGFPLGLDAQHELSAHELGCALAGRRTRRDGWMEGEGVDAGPSPFARMLLRGECLVLLEEEDKRRPRSLCSGWVRAMRCEGSGWQVSSLVCGEEVEDMGQRTSVVEWEDVCGTPCPRCRRYRTTRCGSCLSFVVWDRTSAKIAATLTSALGTCLPAYHAPSSAPTTTANHVRIECHFRRRDRSDLAFLFPSASTSSLKADAEVVVPNLRGRLVRIHGSVNEGVPPRKQSFLDVVDFGAEVYRAHDIVGAECFGIEKLSRGVANVSRSCRAARPECLRPSELLL</sequence>
<name>A0AAW0AJH6_9AGAR</name>
<protein>
    <submittedName>
        <fullName evidence="1">Uncharacterized protein</fullName>
    </submittedName>
</protein>
<dbReference type="EMBL" id="JAWWNJ010000060">
    <property type="protein sequence ID" value="KAK7013312.1"/>
    <property type="molecule type" value="Genomic_DNA"/>
</dbReference>
<dbReference type="AlphaFoldDB" id="A0AAW0AJH6"/>
<proteinExistence type="predicted"/>
<reference evidence="1 2" key="1">
    <citation type="journal article" date="2024" name="J Genomics">
        <title>Draft genome sequencing and assembly of Favolaschia claudopus CIRM-BRFM 2984 isolated from oak limbs.</title>
        <authorList>
            <person name="Navarro D."/>
            <person name="Drula E."/>
            <person name="Chaduli D."/>
            <person name="Cazenave R."/>
            <person name="Ahrendt S."/>
            <person name="Wang J."/>
            <person name="Lipzen A."/>
            <person name="Daum C."/>
            <person name="Barry K."/>
            <person name="Grigoriev I.V."/>
            <person name="Favel A."/>
            <person name="Rosso M.N."/>
            <person name="Martin F."/>
        </authorList>
    </citation>
    <scope>NUCLEOTIDE SEQUENCE [LARGE SCALE GENOMIC DNA]</scope>
    <source>
        <strain evidence="1 2">CIRM-BRFM 2984</strain>
    </source>
</reference>
<gene>
    <name evidence="1" type="ORF">R3P38DRAFT_2788868</name>
</gene>
<keyword evidence="2" id="KW-1185">Reference proteome</keyword>
<evidence type="ECO:0000313" key="2">
    <source>
        <dbReference type="Proteomes" id="UP001362999"/>
    </source>
</evidence>
<accession>A0AAW0AJH6</accession>
<organism evidence="1 2">
    <name type="scientific">Favolaschia claudopus</name>
    <dbReference type="NCBI Taxonomy" id="2862362"/>
    <lineage>
        <taxon>Eukaryota</taxon>
        <taxon>Fungi</taxon>
        <taxon>Dikarya</taxon>
        <taxon>Basidiomycota</taxon>
        <taxon>Agaricomycotina</taxon>
        <taxon>Agaricomycetes</taxon>
        <taxon>Agaricomycetidae</taxon>
        <taxon>Agaricales</taxon>
        <taxon>Marasmiineae</taxon>
        <taxon>Mycenaceae</taxon>
        <taxon>Favolaschia</taxon>
    </lineage>
</organism>